<sequence length="53" mass="6372">MVFSEATVITDRNDKVLYKLFDENREYVDYSGINKNMINAIVAIEDQRYWDHK</sequence>
<dbReference type="InterPro" id="IPR001264">
    <property type="entry name" value="Glyco_trans_51"/>
</dbReference>
<dbReference type="InterPro" id="IPR036950">
    <property type="entry name" value="PBP_transglycosylase"/>
</dbReference>
<gene>
    <name evidence="2" type="ORF">BWY04_01255</name>
</gene>
<protein>
    <submittedName>
        <fullName evidence="2">Transglycosylase</fullName>
    </submittedName>
</protein>
<dbReference type="Gene3D" id="1.10.3810.10">
    <property type="entry name" value="Biosynthetic peptidoglycan transglycosylase-like"/>
    <property type="match status" value="1"/>
</dbReference>
<dbReference type="SUPFAM" id="SSF53955">
    <property type="entry name" value="Lysozyme-like"/>
    <property type="match status" value="1"/>
</dbReference>
<dbReference type="Pfam" id="PF00912">
    <property type="entry name" value="Transgly"/>
    <property type="match status" value="1"/>
</dbReference>
<name>A0A1V5ZKW9_9BACT</name>
<reference evidence="2" key="1">
    <citation type="submission" date="2017-02" db="EMBL/GenBank/DDBJ databases">
        <title>Delving into the versatile metabolic prowess of the omnipresent phylum Bacteroidetes.</title>
        <authorList>
            <person name="Nobu M.K."/>
            <person name="Mei R."/>
            <person name="Narihiro T."/>
            <person name="Kuroda K."/>
            <person name="Liu W.-T."/>
        </authorList>
    </citation>
    <scope>NUCLEOTIDE SEQUENCE</scope>
    <source>
        <strain evidence="2">ADurb.Bin160</strain>
    </source>
</reference>
<evidence type="ECO:0000313" key="2">
    <source>
        <dbReference type="EMBL" id="OQB40692.1"/>
    </source>
</evidence>
<feature type="domain" description="Glycosyl transferase family 51" evidence="1">
    <location>
        <begin position="15"/>
        <end position="53"/>
    </location>
</feature>
<dbReference type="InterPro" id="IPR023346">
    <property type="entry name" value="Lysozyme-like_dom_sf"/>
</dbReference>
<dbReference type="EMBL" id="MWDB01000035">
    <property type="protein sequence ID" value="OQB40692.1"/>
    <property type="molecule type" value="Genomic_DNA"/>
</dbReference>
<comment type="caution">
    <text evidence="2">The sequence shown here is derived from an EMBL/GenBank/DDBJ whole genome shotgun (WGS) entry which is preliminary data.</text>
</comment>
<proteinExistence type="predicted"/>
<evidence type="ECO:0000259" key="1">
    <source>
        <dbReference type="Pfam" id="PF00912"/>
    </source>
</evidence>
<dbReference type="Proteomes" id="UP000485621">
    <property type="component" value="Unassembled WGS sequence"/>
</dbReference>
<dbReference type="AlphaFoldDB" id="A0A1V5ZKW9"/>
<organism evidence="2">
    <name type="scientific">candidate division CPR1 bacterium ADurb.Bin160</name>
    <dbReference type="NCBI Taxonomy" id="1852826"/>
    <lineage>
        <taxon>Bacteria</taxon>
        <taxon>candidate division CPR1</taxon>
    </lineage>
</organism>
<accession>A0A1V5ZKW9</accession>